<dbReference type="InterPro" id="IPR013196">
    <property type="entry name" value="HTH_11"/>
</dbReference>
<keyword evidence="2 5" id="KW-0547">Nucleotide-binding</keyword>
<keyword evidence="1 5" id="KW-0436">Ligase</keyword>
<dbReference type="SUPFAM" id="SSF55681">
    <property type="entry name" value="Class II aaRS and biotin synthetases"/>
    <property type="match status" value="1"/>
</dbReference>
<dbReference type="InterPro" id="IPR036390">
    <property type="entry name" value="WH_DNA-bd_sf"/>
</dbReference>
<dbReference type="Pfam" id="PF02237">
    <property type="entry name" value="BPL_C"/>
    <property type="match status" value="1"/>
</dbReference>
<reference evidence="7" key="1">
    <citation type="submission" date="2021-03" db="EMBL/GenBank/DDBJ databases">
        <title>Taxonomic study of Clostridium polyendosporum from meadow-gley soil under rice.</title>
        <authorList>
            <person name="Kobayashi H."/>
            <person name="Tanizawa Y."/>
            <person name="Yagura M."/>
        </authorList>
    </citation>
    <scope>NUCLEOTIDE SEQUENCE</scope>
    <source>
        <strain evidence="7">JCM 30710</strain>
    </source>
</reference>
<dbReference type="EC" id="6.3.4.15" evidence="5"/>
<evidence type="ECO:0000256" key="1">
    <source>
        <dbReference type="ARBA" id="ARBA00022598"/>
    </source>
</evidence>
<feature type="binding site" evidence="5">
    <location>
        <position position="183"/>
    </location>
    <ligand>
        <name>biotin</name>
        <dbReference type="ChEBI" id="CHEBI:57586"/>
    </ligand>
</feature>
<evidence type="ECO:0000259" key="6">
    <source>
        <dbReference type="PROSITE" id="PS51733"/>
    </source>
</evidence>
<comment type="function">
    <text evidence="5">Acts both as a biotin--[acetyl-CoA-carboxylase] ligase and a repressor.</text>
</comment>
<dbReference type="AlphaFoldDB" id="A0A919RWB0"/>
<keyword evidence="8" id="KW-1185">Reference proteome</keyword>
<evidence type="ECO:0000256" key="2">
    <source>
        <dbReference type="ARBA" id="ARBA00022741"/>
    </source>
</evidence>
<name>A0A919RWB0_9CLOT</name>
<sequence length="327" mass="36635">MKEQILKILRETNDFISGEVMCEVFGITRSAIWKHIKTLKEEGYEIESSTKKGYKLKSAPDTLSFAELSPYLKTKLIGKKVLYLDTVDSTNNYGKIIALDGAPDGTVIVSEEQTSGRGRLERNFLSPKYKGIWTSIIVRPSLEPIMAGRLTQIAAAALHLAIKEQNIISQIKWPNDIVVNGKKVAGVLIELNCELSEIKYVVVGVGINVNLDKEDFSNELQEKATSLKIEKEESINRKQLLGDFLNYFEKLYDEFIETEEMPTTLQLCKDNSAILGKEIKIINREKEEIGVALDIAPDGNLVVKYNDGKIKKIFSGEVSVRGLNGYI</sequence>
<dbReference type="SUPFAM" id="SSF46785">
    <property type="entry name" value="Winged helix' DNA-binding domain"/>
    <property type="match status" value="1"/>
</dbReference>
<keyword evidence="4 5" id="KW-0092">Biotin</keyword>
<feature type="binding site" evidence="5">
    <location>
        <position position="113"/>
    </location>
    <ligand>
        <name>biotin</name>
        <dbReference type="ChEBI" id="CHEBI:57586"/>
    </ligand>
</feature>
<dbReference type="InterPro" id="IPR004143">
    <property type="entry name" value="BPL_LPL_catalytic"/>
</dbReference>
<dbReference type="PANTHER" id="PTHR12835:SF5">
    <property type="entry name" value="BIOTIN--PROTEIN LIGASE"/>
    <property type="match status" value="1"/>
</dbReference>
<accession>A0A919RWB0</accession>
<keyword evidence="5" id="KW-0238">DNA-binding</keyword>
<dbReference type="Proteomes" id="UP000679179">
    <property type="component" value="Unassembled WGS sequence"/>
</dbReference>
<dbReference type="Gene3D" id="3.30.930.10">
    <property type="entry name" value="Bira Bifunctional Protein, Domain 2"/>
    <property type="match status" value="1"/>
</dbReference>
<organism evidence="7 8">
    <name type="scientific">Clostridium polyendosporum</name>
    <dbReference type="NCBI Taxonomy" id="69208"/>
    <lineage>
        <taxon>Bacteria</taxon>
        <taxon>Bacillati</taxon>
        <taxon>Bacillota</taxon>
        <taxon>Clostridia</taxon>
        <taxon>Eubacteriales</taxon>
        <taxon>Clostridiaceae</taxon>
        <taxon>Clostridium</taxon>
    </lineage>
</organism>
<dbReference type="CDD" id="cd16442">
    <property type="entry name" value="BPL"/>
    <property type="match status" value="1"/>
</dbReference>
<dbReference type="EMBL" id="BOPZ01000001">
    <property type="protein sequence ID" value="GIM27487.1"/>
    <property type="molecule type" value="Genomic_DNA"/>
</dbReference>
<dbReference type="InterPro" id="IPR008988">
    <property type="entry name" value="Transcriptional_repressor_C"/>
</dbReference>
<dbReference type="GO" id="GO:0003677">
    <property type="term" value="F:DNA binding"/>
    <property type="evidence" value="ECO:0007669"/>
    <property type="project" value="UniProtKB-UniRule"/>
</dbReference>
<keyword evidence="3 5" id="KW-0067">ATP-binding</keyword>
<protein>
    <recommendedName>
        <fullName evidence="5">Bifunctional ligase/repressor BirA</fullName>
    </recommendedName>
    <alternativeName>
        <fullName evidence="5">Biotin--[acetyl-CoA-carboxylase] ligase</fullName>
        <ecNumber evidence="5">6.3.4.15</ecNumber>
    </alternativeName>
    <alternativeName>
        <fullName evidence="5">Biotin--protein ligase</fullName>
    </alternativeName>
    <alternativeName>
        <fullName evidence="5">Biotin-[acetyl-CoA carboxylase] synthetase</fullName>
    </alternativeName>
</protein>
<keyword evidence="5" id="KW-0804">Transcription</keyword>
<dbReference type="Pfam" id="PF08279">
    <property type="entry name" value="HTH_11"/>
    <property type="match status" value="1"/>
</dbReference>
<evidence type="ECO:0000256" key="3">
    <source>
        <dbReference type="ARBA" id="ARBA00022840"/>
    </source>
</evidence>
<feature type="binding site" evidence="5">
    <location>
        <begin position="117"/>
        <end position="119"/>
    </location>
    <ligand>
        <name>biotin</name>
        <dbReference type="ChEBI" id="CHEBI:57586"/>
    </ligand>
</feature>
<dbReference type="InterPro" id="IPR036388">
    <property type="entry name" value="WH-like_DNA-bd_sf"/>
</dbReference>
<comment type="similarity">
    <text evidence="5">Belongs to the biotin--protein ligase family.</text>
</comment>
<dbReference type="GO" id="GO:0005737">
    <property type="term" value="C:cytoplasm"/>
    <property type="evidence" value="ECO:0007669"/>
    <property type="project" value="TreeGrafter"/>
</dbReference>
<evidence type="ECO:0000313" key="7">
    <source>
        <dbReference type="EMBL" id="GIM27487.1"/>
    </source>
</evidence>
<dbReference type="GO" id="GO:0006355">
    <property type="term" value="P:regulation of DNA-templated transcription"/>
    <property type="evidence" value="ECO:0007669"/>
    <property type="project" value="UniProtKB-UniRule"/>
</dbReference>
<dbReference type="SUPFAM" id="SSF50037">
    <property type="entry name" value="C-terminal domain of transcriptional repressors"/>
    <property type="match status" value="1"/>
</dbReference>
<evidence type="ECO:0000313" key="8">
    <source>
        <dbReference type="Proteomes" id="UP000679179"/>
    </source>
</evidence>
<keyword evidence="5" id="KW-0805">Transcription regulation</keyword>
<dbReference type="InterPro" id="IPR030855">
    <property type="entry name" value="Bifunct_BirA"/>
</dbReference>
<dbReference type="InterPro" id="IPR045864">
    <property type="entry name" value="aa-tRNA-synth_II/BPL/LPL"/>
</dbReference>
<dbReference type="PROSITE" id="PS51733">
    <property type="entry name" value="BPL_LPL_CATALYTIC"/>
    <property type="match status" value="1"/>
</dbReference>
<dbReference type="InterPro" id="IPR003142">
    <property type="entry name" value="BPL_C"/>
</dbReference>
<dbReference type="GO" id="GO:0016740">
    <property type="term" value="F:transferase activity"/>
    <property type="evidence" value="ECO:0007669"/>
    <property type="project" value="UniProtKB-ARBA"/>
</dbReference>
<feature type="domain" description="BPL/LPL catalytic" evidence="6">
    <location>
        <begin position="76"/>
        <end position="256"/>
    </location>
</feature>
<proteinExistence type="inferred from homology"/>
<comment type="catalytic activity">
    <reaction evidence="5">
        <text>biotin + L-lysyl-[protein] + ATP = N(6)-biotinyl-L-lysyl-[protein] + AMP + diphosphate + H(+)</text>
        <dbReference type="Rhea" id="RHEA:11756"/>
        <dbReference type="Rhea" id="RHEA-COMP:9752"/>
        <dbReference type="Rhea" id="RHEA-COMP:10505"/>
        <dbReference type="ChEBI" id="CHEBI:15378"/>
        <dbReference type="ChEBI" id="CHEBI:29969"/>
        <dbReference type="ChEBI" id="CHEBI:30616"/>
        <dbReference type="ChEBI" id="CHEBI:33019"/>
        <dbReference type="ChEBI" id="CHEBI:57586"/>
        <dbReference type="ChEBI" id="CHEBI:83144"/>
        <dbReference type="ChEBI" id="CHEBI:456215"/>
        <dbReference type="EC" id="6.3.4.15"/>
    </reaction>
</comment>
<dbReference type="GO" id="GO:0009249">
    <property type="term" value="P:protein lipoylation"/>
    <property type="evidence" value="ECO:0007669"/>
    <property type="project" value="UniProtKB-ARBA"/>
</dbReference>
<dbReference type="PANTHER" id="PTHR12835">
    <property type="entry name" value="BIOTIN PROTEIN LIGASE"/>
    <property type="match status" value="1"/>
</dbReference>
<dbReference type="NCBIfam" id="TIGR00121">
    <property type="entry name" value="birA_ligase"/>
    <property type="match status" value="1"/>
</dbReference>
<dbReference type="HAMAP" id="MF_00978">
    <property type="entry name" value="Bifunct_BirA"/>
    <property type="match status" value="1"/>
</dbReference>
<comment type="caution">
    <text evidence="7">The sequence shown here is derived from an EMBL/GenBank/DDBJ whole genome shotgun (WGS) entry which is preliminary data.</text>
</comment>
<feature type="binding site" evidence="5">
    <location>
        <begin position="89"/>
        <end position="91"/>
    </location>
    <ligand>
        <name>biotin</name>
        <dbReference type="ChEBI" id="CHEBI:57586"/>
    </ligand>
</feature>
<dbReference type="Pfam" id="PF03099">
    <property type="entry name" value="BPL_LplA_LipB"/>
    <property type="match status" value="1"/>
</dbReference>
<dbReference type="Gene3D" id="1.10.10.10">
    <property type="entry name" value="Winged helix-like DNA-binding domain superfamily/Winged helix DNA-binding domain"/>
    <property type="match status" value="1"/>
</dbReference>
<dbReference type="GO" id="GO:0005524">
    <property type="term" value="F:ATP binding"/>
    <property type="evidence" value="ECO:0007669"/>
    <property type="project" value="UniProtKB-UniRule"/>
</dbReference>
<evidence type="ECO:0000256" key="5">
    <source>
        <dbReference type="HAMAP-Rule" id="MF_00978"/>
    </source>
</evidence>
<keyword evidence="5" id="KW-0678">Repressor</keyword>
<feature type="DNA-binding region" description="H-T-H motif" evidence="5">
    <location>
        <begin position="18"/>
        <end position="37"/>
    </location>
</feature>
<evidence type="ECO:0000256" key="4">
    <source>
        <dbReference type="ARBA" id="ARBA00023267"/>
    </source>
</evidence>
<dbReference type="Gene3D" id="2.30.30.100">
    <property type="match status" value="1"/>
</dbReference>
<gene>
    <name evidence="5 7" type="primary">birA</name>
    <name evidence="7" type="ORF">CPJCM30710_01530</name>
</gene>
<dbReference type="InterPro" id="IPR004408">
    <property type="entry name" value="Biotin_CoA_COase_ligase"/>
</dbReference>
<dbReference type="GO" id="GO:0004077">
    <property type="term" value="F:biotin--[biotin carboxyl-carrier protein] ligase activity"/>
    <property type="evidence" value="ECO:0007669"/>
    <property type="project" value="UniProtKB-UniRule"/>
</dbReference>
<dbReference type="RefSeq" id="WP_212902245.1">
    <property type="nucleotide sequence ID" value="NZ_BOPZ01000001.1"/>
</dbReference>